<comment type="subcellular location">
    <subcellularLocation>
        <location evidence="1">Nucleus</location>
    </subcellularLocation>
</comment>
<dbReference type="InterPro" id="IPR000403">
    <property type="entry name" value="PI3/4_kinase_cat_dom"/>
</dbReference>
<dbReference type="PROSITE" id="PS51190">
    <property type="entry name" value="FATC"/>
    <property type="match status" value="1"/>
</dbReference>
<dbReference type="Pfam" id="PF02259">
    <property type="entry name" value="FAT"/>
    <property type="match status" value="1"/>
</dbReference>
<accession>A0A9W6SZK8</accession>
<dbReference type="GO" id="GO:0005634">
    <property type="term" value="C:nucleus"/>
    <property type="evidence" value="ECO:0007669"/>
    <property type="project" value="UniProtKB-SubCell"/>
</dbReference>
<dbReference type="PANTHER" id="PTHR11139:SF125">
    <property type="entry name" value="SERINE_THREONINE-PROTEIN KINASE MEC1"/>
    <property type="match status" value="1"/>
</dbReference>
<dbReference type="InterPro" id="IPR011009">
    <property type="entry name" value="Kinase-like_dom_sf"/>
</dbReference>
<feature type="domain" description="FAT" evidence="14">
    <location>
        <begin position="292"/>
        <end position="855"/>
    </location>
</feature>
<dbReference type="SMART" id="SM00146">
    <property type="entry name" value="PI3Kc"/>
    <property type="match status" value="1"/>
</dbReference>
<keyword evidence="5" id="KW-0808">Transferase</keyword>
<dbReference type="InterPro" id="IPR057564">
    <property type="entry name" value="HEAT_ATR"/>
</dbReference>
<evidence type="ECO:0000256" key="10">
    <source>
        <dbReference type="ARBA" id="ARBA00023242"/>
    </source>
</evidence>
<dbReference type="InterPro" id="IPR003151">
    <property type="entry name" value="PIK-rel_kinase_FAT"/>
</dbReference>
<dbReference type="Gene3D" id="3.30.1010.10">
    <property type="entry name" value="Phosphatidylinositol 3-kinase Catalytic Subunit, Chain A, domain 4"/>
    <property type="match status" value="1"/>
</dbReference>
<dbReference type="InterPro" id="IPR056802">
    <property type="entry name" value="ATR-like_M-HEAT"/>
</dbReference>
<protein>
    <recommendedName>
        <fullName evidence="3">non-specific serine/threonine protein kinase</fullName>
        <ecNumber evidence="3">2.7.11.1</ecNumber>
    </recommendedName>
</protein>
<evidence type="ECO:0000256" key="3">
    <source>
        <dbReference type="ARBA" id="ARBA00012513"/>
    </source>
</evidence>
<keyword evidence="10" id="KW-0539">Nucleus</keyword>
<evidence type="ECO:0000256" key="1">
    <source>
        <dbReference type="ARBA" id="ARBA00004123"/>
    </source>
</evidence>
<comment type="caution">
    <text evidence="16">The sequence shown here is derived from an EMBL/GenBank/DDBJ whole genome shotgun (WGS) entry which is preliminary data.</text>
</comment>
<dbReference type="Pfam" id="PF23593">
    <property type="entry name" value="HEAT_ATR"/>
    <property type="match status" value="1"/>
</dbReference>
<evidence type="ECO:0000256" key="11">
    <source>
        <dbReference type="ARBA" id="ARBA00047899"/>
    </source>
</evidence>
<dbReference type="Pfam" id="PF02260">
    <property type="entry name" value="FATC"/>
    <property type="match status" value="1"/>
</dbReference>
<evidence type="ECO:0000256" key="9">
    <source>
        <dbReference type="ARBA" id="ARBA00022840"/>
    </source>
</evidence>
<dbReference type="EC" id="2.7.11.1" evidence="3"/>
<keyword evidence="17" id="KW-1185">Reference proteome</keyword>
<dbReference type="PANTHER" id="PTHR11139">
    <property type="entry name" value="ATAXIA TELANGIECTASIA MUTATED ATM -RELATED"/>
    <property type="match status" value="1"/>
</dbReference>
<dbReference type="GO" id="GO:0000077">
    <property type="term" value="P:DNA damage checkpoint signaling"/>
    <property type="evidence" value="ECO:0007669"/>
    <property type="project" value="TreeGrafter"/>
</dbReference>
<proteinExistence type="inferred from homology"/>
<keyword evidence="8" id="KW-0418">Kinase</keyword>
<dbReference type="Pfam" id="PF25030">
    <property type="entry name" value="M-HEAT_ATR"/>
    <property type="match status" value="1"/>
</dbReference>
<dbReference type="EMBL" id="BSXN01001027">
    <property type="protein sequence ID" value="GME71192.1"/>
    <property type="molecule type" value="Genomic_DNA"/>
</dbReference>
<dbReference type="GO" id="GO:0005524">
    <property type="term" value="F:ATP binding"/>
    <property type="evidence" value="ECO:0007669"/>
    <property type="project" value="UniProtKB-KW"/>
</dbReference>
<dbReference type="Gene3D" id="1.10.1070.11">
    <property type="entry name" value="Phosphatidylinositol 3-/4-kinase, catalytic domain"/>
    <property type="match status" value="1"/>
</dbReference>
<dbReference type="InterPro" id="IPR014009">
    <property type="entry name" value="PIK_FAT"/>
</dbReference>
<evidence type="ECO:0000256" key="2">
    <source>
        <dbReference type="ARBA" id="ARBA00010769"/>
    </source>
</evidence>
<dbReference type="InterPro" id="IPR003152">
    <property type="entry name" value="FATC_dom"/>
</dbReference>
<name>A0A9W6SZK8_CANBO</name>
<dbReference type="GO" id="GO:0004674">
    <property type="term" value="F:protein serine/threonine kinase activity"/>
    <property type="evidence" value="ECO:0007669"/>
    <property type="project" value="UniProtKB-KW"/>
</dbReference>
<comment type="catalytic activity">
    <reaction evidence="11">
        <text>L-threonyl-[protein] + ATP = O-phospho-L-threonyl-[protein] + ADP + H(+)</text>
        <dbReference type="Rhea" id="RHEA:46608"/>
        <dbReference type="Rhea" id="RHEA-COMP:11060"/>
        <dbReference type="Rhea" id="RHEA-COMP:11605"/>
        <dbReference type="ChEBI" id="CHEBI:15378"/>
        <dbReference type="ChEBI" id="CHEBI:30013"/>
        <dbReference type="ChEBI" id="CHEBI:30616"/>
        <dbReference type="ChEBI" id="CHEBI:61977"/>
        <dbReference type="ChEBI" id="CHEBI:456216"/>
        <dbReference type="EC" id="2.7.11.1"/>
    </reaction>
</comment>
<sequence length="1297" mass="149026">MNASHKFVMTNKLISDKCAKVFSFIGALDMNKFPKAKSKKKSIVLTSILTDESEFTDFTIHILNNILVKAFVASGDPQRQLFLAFVMQELLYILNLSHCDDINVLQDGSREKIIWDRFSTLSKAILKPLLKSKYGCEIVRNSKKKYPIYKIGKKYSTWLRDLTENLLLRSIDCKNIPKNAKLLNDKLVVVIKDQDLAIAEFLLPYIMLCLMVYGDEKIIADIETEIDSILQTDLTSLDTDSSIESLKFCYRCIFSVFDYFREWSVEKKKEKKTNKSEKTRVEEFLGKLAPDLLALRASQCNSYERAILYLEQSHSPKNITKDEYFGSFRQMYAELDDPDALQGVLKTFSTESLNDKLLQFQHNEDWEVTHESLSALAEYNIEDAVKNESEKLDSTTSLLKSLVDHCEYKNALSELRIVPVDIAYPREWVLVGLEASIFSGQLDDLKKWVSVAEEYPSILSAGSELSIFYEFAQALITLKDNNIKSTLFHIDNSVYHLGTCLAISKEISSIKSSSYMVLLHCLYDFKALVTVDPNADSLPALKIKNSLSNVLTINHLRFKNTAKDYRINWKIHSIKEVVERFHPDAHINENLKNSLVESCSILREAGKLEMATSCITRALLMGTLSADFELAKLLWAQGDQSRALKTLKDIIVKDSQNAEMQLTYTEWLEASANGSSTDIIAGYENAHRLDTSWGKPQYCLGRYYNKLLDAKNSEDNKDLKRPESDFHGFYELKIIKAYMRAIVFDIDYLFEVLPKVVTIWLDYIKKTEEIISLKEYNRENLMFQRKENYAAINKFVSAQATDVPAYYWYTVLSQLISRIVHGHNDTEQVILSIICNCTRAYPEVVLYSLYAQIQSVNSERVSRAEKICSTLQRDSTSLLSKQVTSAFQLLEAFKGICRTDLSRNKRSKLHLWDDLQFSYERKECRALVIPLRINFQILLPASGEHVKRNQFPAEKRVKFLKFESKVSILASMQKPRRLFIIGTDGRRYSLLCKPHDDLRKDAKLMEFTTVVNRLLKTNPESEKRQLEILSYAVVPLNESMGLIEWVPNVRTIRDIMLKYYANRGINLDIHRIKALLDEDKSLSERMNNFSKVVEWYKPVLQLWFFDQFSDPSMWYTARNNYVRSAAVMSIVGYLVGLGDRHGDNIMISETVGSVLHVDFDCLFEKGTKLAVPERVPFRLTHNLVAAFGVSGVEGPFRKTCEVVTSLIRSNESVLMNILESFLYDPIMDWRVKSKRRHQEDEKLKPQIVMNAIRRKVRGILEIGELPVSVSGQVDAVIQQATSAENLAQMYIGWMPFL</sequence>
<evidence type="ECO:0000256" key="6">
    <source>
        <dbReference type="ARBA" id="ARBA00022741"/>
    </source>
</evidence>
<dbReference type="PROSITE" id="PS00916">
    <property type="entry name" value="PI3_4_KINASE_2"/>
    <property type="match status" value="1"/>
</dbReference>
<feature type="domain" description="FATC" evidence="15">
    <location>
        <begin position="1265"/>
        <end position="1297"/>
    </location>
</feature>
<dbReference type="SUPFAM" id="SSF56112">
    <property type="entry name" value="Protein kinase-like (PK-like)"/>
    <property type="match status" value="1"/>
</dbReference>
<evidence type="ECO:0000256" key="12">
    <source>
        <dbReference type="ARBA" id="ARBA00048679"/>
    </source>
</evidence>
<evidence type="ECO:0000256" key="8">
    <source>
        <dbReference type="ARBA" id="ARBA00022777"/>
    </source>
</evidence>
<evidence type="ECO:0000313" key="16">
    <source>
        <dbReference type="EMBL" id="GME71192.1"/>
    </source>
</evidence>
<evidence type="ECO:0000259" key="15">
    <source>
        <dbReference type="PROSITE" id="PS51190"/>
    </source>
</evidence>
<keyword evidence="9" id="KW-0067">ATP-binding</keyword>
<reference evidence="16" key="1">
    <citation type="submission" date="2023-04" db="EMBL/GenBank/DDBJ databases">
        <title>Candida boidinii NBRC 10035.</title>
        <authorList>
            <person name="Ichikawa N."/>
            <person name="Sato H."/>
            <person name="Tonouchi N."/>
        </authorList>
    </citation>
    <scope>NUCLEOTIDE SEQUENCE</scope>
    <source>
        <strain evidence="16">NBRC 10035</strain>
    </source>
</reference>
<dbReference type="InterPro" id="IPR050517">
    <property type="entry name" value="DDR_Repair_Kinase"/>
</dbReference>
<evidence type="ECO:0000256" key="4">
    <source>
        <dbReference type="ARBA" id="ARBA00022527"/>
    </source>
</evidence>
<dbReference type="GO" id="GO:0006281">
    <property type="term" value="P:DNA repair"/>
    <property type="evidence" value="ECO:0007669"/>
    <property type="project" value="TreeGrafter"/>
</dbReference>
<keyword evidence="4" id="KW-0723">Serine/threonine-protein kinase</keyword>
<dbReference type="Proteomes" id="UP001165120">
    <property type="component" value="Unassembled WGS sequence"/>
</dbReference>
<dbReference type="SMART" id="SM01343">
    <property type="entry name" value="FATC"/>
    <property type="match status" value="1"/>
</dbReference>
<comment type="catalytic activity">
    <reaction evidence="12">
        <text>L-seryl-[protein] + ATP = O-phospho-L-seryl-[protein] + ADP + H(+)</text>
        <dbReference type="Rhea" id="RHEA:17989"/>
        <dbReference type="Rhea" id="RHEA-COMP:9863"/>
        <dbReference type="Rhea" id="RHEA-COMP:11604"/>
        <dbReference type="ChEBI" id="CHEBI:15378"/>
        <dbReference type="ChEBI" id="CHEBI:29999"/>
        <dbReference type="ChEBI" id="CHEBI:30616"/>
        <dbReference type="ChEBI" id="CHEBI:83421"/>
        <dbReference type="ChEBI" id="CHEBI:456216"/>
        <dbReference type="EC" id="2.7.11.1"/>
    </reaction>
</comment>
<keyword evidence="7" id="KW-0227">DNA damage</keyword>
<dbReference type="InterPro" id="IPR018936">
    <property type="entry name" value="PI3/4_kinase_CS"/>
</dbReference>
<evidence type="ECO:0000256" key="7">
    <source>
        <dbReference type="ARBA" id="ARBA00022763"/>
    </source>
</evidence>
<dbReference type="CDD" id="cd00892">
    <property type="entry name" value="PIKKc_ATR"/>
    <property type="match status" value="1"/>
</dbReference>
<evidence type="ECO:0000259" key="13">
    <source>
        <dbReference type="PROSITE" id="PS50290"/>
    </source>
</evidence>
<dbReference type="InterPro" id="IPR036940">
    <property type="entry name" value="PI3/4_kinase_cat_sf"/>
</dbReference>
<dbReference type="GO" id="GO:0005694">
    <property type="term" value="C:chromosome"/>
    <property type="evidence" value="ECO:0007669"/>
    <property type="project" value="TreeGrafter"/>
</dbReference>
<feature type="domain" description="PI3K/PI4K catalytic" evidence="13">
    <location>
        <begin position="962"/>
        <end position="1285"/>
    </location>
</feature>
<evidence type="ECO:0000313" key="17">
    <source>
        <dbReference type="Proteomes" id="UP001165120"/>
    </source>
</evidence>
<dbReference type="Pfam" id="PF00454">
    <property type="entry name" value="PI3_PI4_kinase"/>
    <property type="match status" value="1"/>
</dbReference>
<dbReference type="PROSITE" id="PS50290">
    <property type="entry name" value="PI3_4_KINASE_3"/>
    <property type="match status" value="1"/>
</dbReference>
<gene>
    <name evidence="16" type="ORF">Cboi02_000312000</name>
</gene>
<dbReference type="PROSITE" id="PS51189">
    <property type="entry name" value="FAT"/>
    <property type="match status" value="1"/>
</dbReference>
<evidence type="ECO:0000256" key="5">
    <source>
        <dbReference type="ARBA" id="ARBA00022679"/>
    </source>
</evidence>
<organism evidence="16 17">
    <name type="scientific">Candida boidinii</name>
    <name type="common">Yeast</name>
    <dbReference type="NCBI Taxonomy" id="5477"/>
    <lineage>
        <taxon>Eukaryota</taxon>
        <taxon>Fungi</taxon>
        <taxon>Dikarya</taxon>
        <taxon>Ascomycota</taxon>
        <taxon>Saccharomycotina</taxon>
        <taxon>Pichiomycetes</taxon>
        <taxon>Pichiales</taxon>
        <taxon>Pichiaceae</taxon>
        <taxon>Ogataea</taxon>
        <taxon>Ogataea/Candida clade</taxon>
    </lineage>
</organism>
<comment type="similarity">
    <text evidence="2">Belongs to the PI3/PI4-kinase family. ATM subfamily.</text>
</comment>
<keyword evidence="6" id="KW-0547">Nucleotide-binding</keyword>
<dbReference type="GO" id="GO:0000723">
    <property type="term" value="P:telomere maintenance"/>
    <property type="evidence" value="ECO:0007669"/>
    <property type="project" value="TreeGrafter"/>
</dbReference>
<evidence type="ECO:0000259" key="14">
    <source>
        <dbReference type="PROSITE" id="PS51189"/>
    </source>
</evidence>